<keyword evidence="2" id="KW-1133">Transmembrane helix</keyword>
<feature type="region of interest" description="Disordered" evidence="1">
    <location>
        <begin position="90"/>
        <end position="117"/>
    </location>
</feature>
<feature type="transmembrane region" description="Helical" evidence="2">
    <location>
        <begin position="146"/>
        <end position="166"/>
    </location>
</feature>
<proteinExistence type="predicted"/>
<sequence length="417" mass="45404">MQPNAEGDFTVSVAASGAPTDDCQSTRQPHGNTTSSEGVPTASFPAHMVYERSTISSKQRRNGNLVLFVKSNENEVESASKGTMFVSASQQANGSGADGGVESASEEGEGNVGKEQDDTPSLIVSAVTEAIGSVRSVATGAMRKPLVTTTLVLLYFILLDLVLLSGNERLNGVLRRMRAAENDALILLSTNLVHQLAEVKRELQDAVTQRDVKAKTKEIEMARYKAEALERVCNRSITRLHTKLMFPGSVQDLLFLIEAHTTYDERLRELAAHELHWGKTVMTWHVVHDGGDDLEGMRPYTPGTSRPATHLSVAGDDARPLAEEEDMDTSWNSLRNVQLQHVTQYSELTMSREPRYGRRSSTRAKGAVALPRQSGGTSTFASTVLVKTARGLLAVLKNKLVACLLIFVLLSAVLRMS</sequence>
<evidence type="ECO:0000256" key="1">
    <source>
        <dbReference type="SAM" id="MobiDB-lite"/>
    </source>
</evidence>
<dbReference type="VEuPathDB" id="TriTrypDB:LtaPh_2710700"/>
<feature type="compositionally biased region" description="Polar residues" evidence="1">
    <location>
        <begin position="22"/>
        <end position="38"/>
    </location>
</feature>
<keyword evidence="2" id="KW-0812">Transmembrane</keyword>
<organism evidence="3 4">
    <name type="scientific">Leishmania tarentolae</name>
    <name type="common">Sauroleishmania tarentolae</name>
    <dbReference type="NCBI Taxonomy" id="5689"/>
    <lineage>
        <taxon>Eukaryota</taxon>
        <taxon>Discoba</taxon>
        <taxon>Euglenozoa</taxon>
        <taxon>Kinetoplastea</taxon>
        <taxon>Metakinetoplastina</taxon>
        <taxon>Trypanosomatida</taxon>
        <taxon>Trypanosomatidae</taxon>
        <taxon>Leishmaniinae</taxon>
        <taxon>Leishmania</taxon>
        <taxon>lizard Leishmania</taxon>
    </lineage>
</organism>
<dbReference type="Proteomes" id="UP000419144">
    <property type="component" value="Unassembled WGS sequence"/>
</dbReference>
<dbReference type="EMBL" id="BLBS01000037">
    <property type="protein sequence ID" value="GET89752.1"/>
    <property type="molecule type" value="Genomic_DNA"/>
</dbReference>
<protein>
    <submittedName>
        <fullName evidence="3">Uncharacterized protein</fullName>
    </submittedName>
</protein>
<reference evidence="3" key="1">
    <citation type="submission" date="2019-11" db="EMBL/GenBank/DDBJ databases">
        <title>Leishmania tarentolae CDS.</title>
        <authorList>
            <person name="Goto Y."/>
            <person name="Yamagishi J."/>
        </authorList>
    </citation>
    <scope>NUCLEOTIDE SEQUENCE [LARGE SCALE GENOMIC DNA]</scope>
    <source>
        <strain evidence="3">Parrot Tar II</strain>
    </source>
</reference>
<gene>
    <name evidence="3" type="ORF">LtaPh_2710700</name>
</gene>
<accession>A0A640KJS2</accession>
<feature type="region of interest" description="Disordered" evidence="1">
    <location>
        <begin position="1"/>
        <end position="41"/>
    </location>
</feature>
<feature type="region of interest" description="Disordered" evidence="1">
    <location>
        <begin position="353"/>
        <end position="376"/>
    </location>
</feature>
<dbReference type="OrthoDB" id="265427at2759"/>
<evidence type="ECO:0000256" key="2">
    <source>
        <dbReference type="SAM" id="Phobius"/>
    </source>
</evidence>
<name>A0A640KJS2_LEITA</name>
<keyword evidence="2" id="KW-0472">Membrane</keyword>
<keyword evidence="4" id="KW-1185">Reference proteome</keyword>
<feature type="transmembrane region" description="Helical" evidence="2">
    <location>
        <begin position="400"/>
        <end position="416"/>
    </location>
</feature>
<dbReference type="AlphaFoldDB" id="A0A640KJS2"/>
<comment type="caution">
    <text evidence="3">The sequence shown here is derived from an EMBL/GenBank/DDBJ whole genome shotgun (WGS) entry which is preliminary data.</text>
</comment>
<evidence type="ECO:0000313" key="4">
    <source>
        <dbReference type="Proteomes" id="UP000419144"/>
    </source>
</evidence>
<evidence type="ECO:0000313" key="3">
    <source>
        <dbReference type="EMBL" id="GET89752.1"/>
    </source>
</evidence>